<sequence length="304" mass="32549">MTIDRRGERVVAEQGDIGVRLRVLALLKSNEAALTERWSAKVAASLRGRVSGAEATSELRDLYSALLSGLEAGTRDDELEGSGSESFGELRALLSELSRNRARQGFTPSETAIGVFGLKEVVFDLVASEQASLANYQTAERLARLLDAFGLYTFETYSRAREEVISDQTEQLLELSTPVVKLWDGVVAVPLVGTLDSARTQVVMEKLLQALVDTGSEQAIIDITGVPAVDTQVAQHLLKTVVAARLMGAECTISGISPQIAQTIVALGIEFGDIATKASLADALSHALRRSGVEAPRSSPSRRP</sequence>
<name>A0A1T3NLT4_9ACTN</name>
<evidence type="ECO:0000313" key="4">
    <source>
        <dbReference type="Proteomes" id="UP000190037"/>
    </source>
</evidence>
<dbReference type="STRING" id="159449.B4N89_36180"/>
<protein>
    <submittedName>
        <fullName evidence="3">Anti-anti-sigma factor</fullName>
    </submittedName>
</protein>
<keyword evidence="4" id="KW-1185">Reference proteome</keyword>
<dbReference type="EMBL" id="MWQN01000003">
    <property type="protein sequence ID" value="OPC77734.1"/>
    <property type="molecule type" value="Genomic_DNA"/>
</dbReference>
<gene>
    <name evidence="3" type="ORF">B4N89_36180</name>
</gene>
<accession>A0A1T3NLT4</accession>
<feature type="domain" description="STAS" evidence="2">
    <location>
        <begin position="176"/>
        <end position="287"/>
    </location>
</feature>
<dbReference type="Pfam" id="PF01740">
    <property type="entry name" value="STAS"/>
    <property type="match status" value="1"/>
</dbReference>
<dbReference type="InterPro" id="IPR002645">
    <property type="entry name" value="STAS_dom"/>
</dbReference>
<evidence type="ECO:0000256" key="1">
    <source>
        <dbReference type="ARBA" id="ARBA00022553"/>
    </source>
</evidence>
<dbReference type="InterPro" id="IPR025751">
    <property type="entry name" value="RsbRD_N_dom"/>
</dbReference>
<comment type="caution">
    <text evidence="3">The sequence shown here is derived from an EMBL/GenBank/DDBJ whole genome shotgun (WGS) entry which is preliminary data.</text>
</comment>
<dbReference type="PANTHER" id="PTHR33745:SF3">
    <property type="entry name" value="RSBT CO-ANTAGONIST PROTEIN RSBRC"/>
    <property type="match status" value="1"/>
</dbReference>
<organism evidence="3 4">
    <name type="scientific">Embleya scabrispora</name>
    <dbReference type="NCBI Taxonomy" id="159449"/>
    <lineage>
        <taxon>Bacteria</taxon>
        <taxon>Bacillati</taxon>
        <taxon>Actinomycetota</taxon>
        <taxon>Actinomycetes</taxon>
        <taxon>Kitasatosporales</taxon>
        <taxon>Streptomycetaceae</taxon>
        <taxon>Embleya</taxon>
    </lineage>
</organism>
<dbReference type="InterPro" id="IPR036513">
    <property type="entry name" value="STAS_dom_sf"/>
</dbReference>
<reference evidence="3 4" key="1">
    <citation type="submission" date="2017-03" db="EMBL/GenBank/DDBJ databases">
        <title>Draft genome sequence of Streptomyces scabrisporus NF3, endophyte isolated from Amphipterygium adstringens.</title>
        <authorList>
            <person name="Vazquez M."/>
            <person name="Ceapa C.D."/>
            <person name="Rodriguez Luna D."/>
            <person name="Sanchez Esquivel S."/>
        </authorList>
    </citation>
    <scope>NUCLEOTIDE SEQUENCE [LARGE SCALE GENOMIC DNA]</scope>
    <source>
        <strain evidence="3 4">NF3</strain>
    </source>
</reference>
<dbReference type="AlphaFoldDB" id="A0A1T3NLT4"/>
<dbReference type="PROSITE" id="PS50801">
    <property type="entry name" value="STAS"/>
    <property type="match status" value="1"/>
</dbReference>
<dbReference type="CDD" id="cd07041">
    <property type="entry name" value="STAS_RsbR_RsbS_like"/>
    <property type="match status" value="1"/>
</dbReference>
<dbReference type="PANTHER" id="PTHR33745">
    <property type="entry name" value="RSBT ANTAGONIST PROTEIN RSBS-RELATED"/>
    <property type="match status" value="1"/>
</dbReference>
<dbReference type="OrthoDB" id="9800154at2"/>
<evidence type="ECO:0000259" key="2">
    <source>
        <dbReference type="PROSITE" id="PS50801"/>
    </source>
</evidence>
<evidence type="ECO:0000313" key="3">
    <source>
        <dbReference type="EMBL" id="OPC77734.1"/>
    </source>
</evidence>
<dbReference type="SUPFAM" id="SSF52091">
    <property type="entry name" value="SpoIIaa-like"/>
    <property type="match status" value="1"/>
</dbReference>
<dbReference type="Pfam" id="PF14361">
    <property type="entry name" value="RsbRD_N"/>
    <property type="match status" value="1"/>
</dbReference>
<proteinExistence type="predicted"/>
<dbReference type="InterPro" id="IPR051932">
    <property type="entry name" value="Bact_StressResp_Reg"/>
</dbReference>
<dbReference type="Proteomes" id="UP000190037">
    <property type="component" value="Unassembled WGS sequence"/>
</dbReference>
<dbReference type="Gene3D" id="3.30.750.24">
    <property type="entry name" value="STAS domain"/>
    <property type="match status" value="1"/>
</dbReference>
<keyword evidence="1" id="KW-0597">Phosphoprotein</keyword>